<accession>A0ACB6Q9A2</accession>
<evidence type="ECO:0000313" key="2">
    <source>
        <dbReference type="Proteomes" id="UP000799755"/>
    </source>
</evidence>
<comment type="caution">
    <text evidence="1">The sequence shown here is derived from an EMBL/GenBank/DDBJ whole genome shotgun (WGS) entry which is preliminary data.</text>
</comment>
<sequence length="254" mass="28813">MALIRLLQRRPDGTVILCEPTSGPDIEVNADRSKTTSKAGWRKIRFCADQAAADGLQYFWVDTCCIDKKNAVELGAAINSMFRWYQNAAQCYVYLSDVSKPEGADSERAIAEQGSWAKRRETTIEEDGAYYIIGICGVAMVLNYGEGRDHAFRQLEKEIHTLYKGINFEQYTFMAREKELLKMHKLLYSRSSRAAVLAVKYVRQHKEKYTAMFWLNANDEDSLRLSFRGIAQQVLQCHPSAGVLSSVDLEGDLD</sequence>
<name>A0ACB6Q9A2_9PLEO</name>
<reference evidence="1" key="1">
    <citation type="journal article" date="2020" name="Stud. Mycol.">
        <title>101 Dothideomycetes genomes: a test case for predicting lifestyles and emergence of pathogens.</title>
        <authorList>
            <person name="Haridas S."/>
            <person name="Albert R."/>
            <person name="Binder M."/>
            <person name="Bloem J."/>
            <person name="Labutti K."/>
            <person name="Salamov A."/>
            <person name="Andreopoulos B."/>
            <person name="Baker S."/>
            <person name="Barry K."/>
            <person name="Bills G."/>
            <person name="Bluhm B."/>
            <person name="Cannon C."/>
            <person name="Castanera R."/>
            <person name="Culley D."/>
            <person name="Daum C."/>
            <person name="Ezra D."/>
            <person name="Gonzalez J."/>
            <person name="Henrissat B."/>
            <person name="Kuo A."/>
            <person name="Liang C."/>
            <person name="Lipzen A."/>
            <person name="Lutzoni F."/>
            <person name="Magnuson J."/>
            <person name="Mondo S."/>
            <person name="Nolan M."/>
            <person name="Ohm R."/>
            <person name="Pangilinan J."/>
            <person name="Park H.-J."/>
            <person name="Ramirez L."/>
            <person name="Alfaro M."/>
            <person name="Sun H."/>
            <person name="Tritt A."/>
            <person name="Yoshinaga Y."/>
            <person name="Zwiers L.-H."/>
            <person name="Turgeon B."/>
            <person name="Goodwin S."/>
            <person name="Spatafora J."/>
            <person name="Crous P."/>
            <person name="Grigoriev I."/>
        </authorList>
    </citation>
    <scope>NUCLEOTIDE SEQUENCE</scope>
    <source>
        <strain evidence="1">ATCC 200398</strain>
    </source>
</reference>
<organism evidence="1 2">
    <name type="scientific">Lindgomyces ingoldianus</name>
    <dbReference type="NCBI Taxonomy" id="673940"/>
    <lineage>
        <taxon>Eukaryota</taxon>
        <taxon>Fungi</taxon>
        <taxon>Dikarya</taxon>
        <taxon>Ascomycota</taxon>
        <taxon>Pezizomycotina</taxon>
        <taxon>Dothideomycetes</taxon>
        <taxon>Pleosporomycetidae</taxon>
        <taxon>Pleosporales</taxon>
        <taxon>Lindgomycetaceae</taxon>
        <taxon>Lindgomyces</taxon>
    </lineage>
</organism>
<gene>
    <name evidence="1" type="ORF">BDR25DRAFT_338103</name>
</gene>
<proteinExistence type="predicted"/>
<protein>
    <submittedName>
        <fullName evidence="1">Uncharacterized protein</fullName>
    </submittedName>
</protein>
<evidence type="ECO:0000313" key="1">
    <source>
        <dbReference type="EMBL" id="KAF2462942.1"/>
    </source>
</evidence>
<dbReference type="EMBL" id="MU003557">
    <property type="protein sequence ID" value="KAF2462942.1"/>
    <property type="molecule type" value="Genomic_DNA"/>
</dbReference>
<dbReference type="Proteomes" id="UP000799755">
    <property type="component" value="Unassembled WGS sequence"/>
</dbReference>
<keyword evidence="2" id="KW-1185">Reference proteome</keyword>